<dbReference type="GO" id="GO:0008270">
    <property type="term" value="F:zinc ion binding"/>
    <property type="evidence" value="ECO:0007669"/>
    <property type="project" value="UniProtKB-KW"/>
</dbReference>
<protein>
    <recommendedName>
        <fullName evidence="9">C2H2-type domain-containing protein</fullName>
    </recommendedName>
</protein>
<evidence type="ECO:0000259" key="9">
    <source>
        <dbReference type="PROSITE" id="PS50157"/>
    </source>
</evidence>
<comment type="subcellular location">
    <subcellularLocation>
        <location evidence="1">Nucleus</location>
    </subcellularLocation>
</comment>
<proteinExistence type="predicted"/>
<dbReference type="SUPFAM" id="SSF57667">
    <property type="entry name" value="beta-beta-alpha zinc fingers"/>
    <property type="match status" value="1"/>
</dbReference>
<accession>A0A6A6X5E8</accession>
<evidence type="ECO:0000256" key="3">
    <source>
        <dbReference type="ARBA" id="ARBA00022737"/>
    </source>
</evidence>
<evidence type="ECO:0000313" key="11">
    <source>
        <dbReference type="Proteomes" id="UP000799757"/>
    </source>
</evidence>
<dbReference type="InterPro" id="IPR036236">
    <property type="entry name" value="Znf_C2H2_sf"/>
</dbReference>
<dbReference type="GO" id="GO:0006351">
    <property type="term" value="P:DNA-templated transcription"/>
    <property type="evidence" value="ECO:0007669"/>
    <property type="project" value="InterPro"/>
</dbReference>
<dbReference type="GO" id="GO:0005634">
    <property type="term" value="C:nucleus"/>
    <property type="evidence" value="ECO:0007669"/>
    <property type="project" value="UniProtKB-SubCell"/>
</dbReference>
<dbReference type="InterPro" id="IPR051059">
    <property type="entry name" value="VerF-like"/>
</dbReference>
<dbReference type="AlphaFoldDB" id="A0A6A6X5E8"/>
<reference evidence="10" key="1">
    <citation type="journal article" date="2020" name="Stud. Mycol.">
        <title>101 Dothideomycetes genomes: a test case for predicting lifestyles and emergence of pathogens.</title>
        <authorList>
            <person name="Haridas S."/>
            <person name="Albert R."/>
            <person name="Binder M."/>
            <person name="Bloem J."/>
            <person name="Labutti K."/>
            <person name="Salamov A."/>
            <person name="Andreopoulos B."/>
            <person name="Baker S."/>
            <person name="Barry K."/>
            <person name="Bills G."/>
            <person name="Bluhm B."/>
            <person name="Cannon C."/>
            <person name="Castanera R."/>
            <person name="Culley D."/>
            <person name="Daum C."/>
            <person name="Ezra D."/>
            <person name="Gonzalez J."/>
            <person name="Henrissat B."/>
            <person name="Kuo A."/>
            <person name="Liang C."/>
            <person name="Lipzen A."/>
            <person name="Lutzoni F."/>
            <person name="Magnuson J."/>
            <person name="Mondo S."/>
            <person name="Nolan M."/>
            <person name="Ohm R."/>
            <person name="Pangilinan J."/>
            <person name="Park H.-J."/>
            <person name="Ramirez L."/>
            <person name="Alfaro M."/>
            <person name="Sun H."/>
            <person name="Tritt A."/>
            <person name="Yoshinaga Y."/>
            <person name="Zwiers L.-H."/>
            <person name="Turgeon B."/>
            <person name="Goodwin S."/>
            <person name="Spatafora J."/>
            <person name="Crous P."/>
            <person name="Grigoriev I."/>
        </authorList>
    </citation>
    <scope>NUCLEOTIDE SEQUENCE</scope>
    <source>
        <strain evidence="10">CBS 109.77</strain>
    </source>
</reference>
<evidence type="ECO:0000256" key="6">
    <source>
        <dbReference type="ARBA" id="ARBA00023242"/>
    </source>
</evidence>
<feature type="compositionally biased region" description="Polar residues" evidence="8">
    <location>
        <begin position="875"/>
        <end position="886"/>
    </location>
</feature>
<dbReference type="PANTHER" id="PTHR40626:SF30">
    <property type="entry name" value="FINGER DOMAIN PROTEIN, PUTATIVE (AFU_ORTHOLOGUE AFUA_4G13600)-RELATED"/>
    <property type="match status" value="1"/>
</dbReference>
<keyword evidence="4 7" id="KW-0863">Zinc-finger</keyword>
<feature type="domain" description="C2H2-type" evidence="9">
    <location>
        <begin position="118"/>
        <end position="144"/>
    </location>
</feature>
<keyword evidence="11" id="KW-1185">Reference proteome</keyword>
<evidence type="ECO:0000256" key="8">
    <source>
        <dbReference type="SAM" id="MobiDB-lite"/>
    </source>
</evidence>
<evidence type="ECO:0000256" key="7">
    <source>
        <dbReference type="PROSITE-ProRule" id="PRU00042"/>
    </source>
</evidence>
<feature type="region of interest" description="Disordered" evidence="8">
    <location>
        <begin position="832"/>
        <end position="886"/>
    </location>
</feature>
<dbReference type="EMBL" id="MU002012">
    <property type="protein sequence ID" value="KAF2791586.1"/>
    <property type="molecule type" value="Genomic_DNA"/>
</dbReference>
<dbReference type="CDD" id="cd12148">
    <property type="entry name" value="fungal_TF_MHR"/>
    <property type="match status" value="1"/>
</dbReference>
<feature type="compositionally biased region" description="Low complexity" evidence="8">
    <location>
        <begin position="852"/>
        <end position="865"/>
    </location>
</feature>
<dbReference type="Pfam" id="PF04082">
    <property type="entry name" value="Fungal_trans"/>
    <property type="match status" value="1"/>
</dbReference>
<dbReference type="OrthoDB" id="6077919at2759"/>
<keyword evidence="6" id="KW-0539">Nucleus</keyword>
<sequence length="992" mass="108917">MSDPSETGGRPLASSIPQPEASTQQPSLRRKRRQSSQSSDERVGGTKSTSSTSSHHHRRRPGTRKEALFAGPHTGSSRGDSSTMQPSASPTQMSPDLSSVAYTRTGRISKAKKGRKVHNCECGRSYTRAEHLRRHQKNHAQEAALVCNFPDCGKSFYRIDLLQRHQERHNEIGKDSDSRRPSTIFSPGGTAEPETQVSVSVPLPLPNVTSVSQGPQFYTPPVSSLPESAANPRYTSNQFRTPQIPSSAFGHILRSSPTSKSTFNLNLGKRSYPGHLNTVQIPMQVQVEGLSNAMTSFSPSPNCSSSSGYASPIPGAGDYSNMFANPPYGAPANRTRTSSNASFIQPWEFPSRSPTSATSTMAYTWTSNDKSPAPPNLGYLTTSYPMAGLPLSAGVDPMAGYGHFGPKSLAQRDEEEQAFLFPEQSFGMGQIAHTYPFEHYLDNYWRLFHPSFPVVHRPTTVDGINEPPMLQAAMIAVGGQYSNDPSVKRKSRILHDRCMKLLDKRNLDVIVEPERLCDQQALFLVEVLSQYRARRAAKTLSTRFEGLYQKLCQDFSFVTSNIIEIISALVRPENATFERWSQWIELSGQQRLLLCCYILEYQQATLLARSPRQSLAQLSGFDLPFPAHSALWDAENPSEWAMASQQYSHLPTYVCEVDPDMSVGPFDCFQSSLLIASHYNYFNNATPYLAPAVLPAIEHLLDGSSITKHHLITAKLLQVTPIRALLAVSGESWILSEKIPSHHAFSGFKGTLRTWVNGLWTPTNDSQCEAAKDALKLAIELLQHAMITPVHTLRLELGADMGLYFAALVIWAVTVAANARINAPQAQAQALRYQSHSPLPSTHFPSTPTHLSASTSQPSQSPNPTHATTIGLLSHSHTSPALPPTSTSMLHSEITMNTVNFLNNALLELDLLGTVAQWPRDVAQWQQGCAALMRWVKMRLRNGALEGRDSVVSCGPTSAGTGRGGDGLGELLDGVIGVLEKIMNRGWEGWSF</sequence>
<keyword evidence="5" id="KW-0862">Zinc</keyword>
<evidence type="ECO:0000256" key="5">
    <source>
        <dbReference type="ARBA" id="ARBA00022833"/>
    </source>
</evidence>
<feature type="compositionally biased region" description="Polar residues" evidence="8">
    <location>
        <begin position="832"/>
        <end position="851"/>
    </location>
</feature>
<evidence type="ECO:0000256" key="4">
    <source>
        <dbReference type="ARBA" id="ARBA00022771"/>
    </source>
</evidence>
<dbReference type="Proteomes" id="UP000799757">
    <property type="component" value="Unassembled WGS sequence"/>
</dbReference>
<dbReference type="InterPro" id="IPR013087">
    <property type="entry name" value="Znf_C2H2_type"/>
</dbReference>
<name>A0A6A6X5E8_9PLEO</name>
<gene>
    <name evidence="10" type="ORF">K505DRAFT_339452</name>
</gene>
<dbReference type="GO" id="GO:0000981">
    <property type="term" value="F:DNA-binding transcription factor activity, RNA polymerase II-specific"/>
    <property type="evidence" value="ECO:0007669"/>
    <property type="project" value="InterPro"/>
</dbReference>
<feature type="compositionally biased region" description="Basic and acidic residues" evidence="8">
    <location>
        <begin position="168"/>
        <end position="180"/>
    </location>
</feature>
<dbReference type="PANTHER" id="PTHR40626">
    <property type="entry name" value="MIP31509P"/>
    <property type="match status" value="1"/>
</dbReference>
<feature type="region of interest" description="Disordered" evidence="8">
    <location>
        <begin position="1"/>
        <end position="100"/>
    </location>
</feature>
<dbReference type="SMART" id="SM00355">
    <property type="entry name" value="ZnF_C2H2"/>
    <property type="match status" value="2"/>
</dbReference>
<feature type="domain" description="C2H2-type" evidence="9">
    <location>
        <begin position="145"/>
        <end position="169"/>
    </location>
</feature>
<keyword evidence="3" id="KW-0677">Repeat</keyword>
<dbReference type="Gene3D" id="3.30.160.60">
    <property type="entry name" value="Classic Zinc Finger"/>
    <property type="match status" value="1"/>
</dbReference>
<evidence type="ECO:0000256" key="2">
    <source>
        <dbReference type="ARBA" id="ARBA00022723"/>
    </source>
</evidence>
<feature type="compositionally biased region" description="Polar residues" evidence="8">
    <location>
        <begin position="74"/>
        <end position="100"/>
    </location>
</feature>
<organism evidence="10 11">
    <name type="scientific">Melanomma pulvis-pyrius CBS 109.77</name>
    <dbReference type="NCBI Taxonomy" id="1314802"/>
    <lineage>
        <taxon>Eukaryota</taxon>
        <taxon>Fungi</taxon>
        <taxon>Dikarya</taxon>
        <taxon>Ascomycota</taxon>
        <taxon>Pezizomycotina</taxon>
        <taxon>Dothideomycetes</taxon>
        <taxon>Pleosporomycetidae</taxon>
        <taxon>Pleosporales</taxon>
        <taxon>Melanommataceae</taxon>
        <taxon>Melanomma</taxon>
    </lineage>
</organism>
<dbReference type="GO" id="GO:0000785">
    <property type="term" value="C:chromatin"/>
    <property type="evidence" value="ECO:0007669"/>
    <property type="project" value="TreeGrafter"/>
</dbReference>
<feature type="region of interest" description="Disordered" evidence="8">
    <location>
        <begin position="168"/>
        <end position="196"/>
    </location>
</feature>
<dbReference type="Pfam" id="PF00096">
    <property type="entry name" value="zf-C2H2"/>
    <property type="match status" value="1"/>
</dbReference>
<dbReference type="PROSITE" id="PS50157">
    <property type="entry name" value="ZINC_FINGER_C2H2_2"/>
    <property type="match status" value="2"/>
</dbReference>
<keyword evidence="2" id="KW-0479">Metal-binding</keyword>
<evidence type="ECO:0000313" key="10">
    <source>
        <dbReference type="EMBL" id="KAF2791586.1"/>
    </source>
</evidence>
<dbReference type="PROSITE" id="PS00028">
    <property type="entry name" value="ZINC_FINGER_C2H2_1"/>
    <property type="match status" value="1"/>
</dbReference>
<dbReference type="GO" id="GO:0000978">
    <property type="term" value="F:RNA polymerase II cis-regulatory region sequence-specific DNA binding"/>
    <property type="evidence" value="ECO:0007669"/>
    <property type="project" value="InterPro"/>
</dbReference>
<evidence type="ECO:0000256" key="1">
    <source>
        <dbReference type="ARBA" id="ARBA00004123"/>
    </source>
</evidence>
<dbReference type="InterPro" id="IPR007219">
    <property type="entry name" value="XnlR_reg_dom"/>
</dbReference>